<evidence type="ECO:0000256" key="7">
    <source>
        <dbReference type="ARBA" id="ARBA00022741"/>
    </source>
</evidence>
<proteinExistence type="inferred from homology"/>
<evidence type="ECO:0000313" key="12">
    <source>
        <dbReference type="Proteomes" id="UP000315971"/>
    </source>
</evidence>
<keyword evidence="8" id="KW-0067">ATP-binding</keyword>
<comment type="subcellular location">
    <subcellularLocation>
        <location evidence="1">Cytoplasm</location>
    </subcellularLocation>
</comment>
<keyword evidence="6" id="KW-0479">Metal-binding</keyword>
<keyword evidence="9" id="KW-0460">Magnesium</keyword>
<dbReference type="EMBL" id="FXSZ01000001">
    <property type="protein sequence ID" value="SMO40538.1"/>
    <property type="molecule type" value="Genomic_DNA"/>
</dbReference>
<dbReference type="OrthoDB" id="9815896at2"/>
<dbReference type="AlphaFoldDB" id="A0A521B0A4"/>
<evidence type="ECO:0000256" key="9">
    <source>
        <dbReference type="ARBA" id="ARBA00022842"/>
    </source>
</evidence>
<dbReference type="GO" id="GO:0046872">
    <property type="term" value="F:metal ion binding"/>
    <property type="evidence" value="ECO:0007669"/>
    <property type="project" value="UniProtKB-KW"/>
</dbReference>
<organism evidence="11 12">
    <name type="scientific">Solitalea koreensis</name>
    <dbReference type="NCBI Taxonomy" id="543615"/>
    <lineage>
        <taxon>Bacteria</taxon>
        <taxon>Pseudomonadati</taxon>
        <taxon>Bacteroidota</taxon>
        <taxon>Sphingobacteriia</taxon>
        <taxon>Sphingobacteriales</taxon>
        <taxon>Sphingobacteriaceae</taxon>
        <taxon>Solitalea</taxon>
    </lineage>
</organism>
<dbReference type="GO" id="GO:0005524">
    <property type="term" value="F:ATP binding"/>
    <property type="evidence" value="ECO:0007669"/>
    <property type="project" value="UniProtKB-KW"/>
</dbReference>
<dbReference type="SUPFAM" id="SSF52540">
    <property type="entry name" value="P-loop containing nucleoside triphosphate hydrolases"/>
    <property type="match status" value="1"/>
</dbReference>
<comment type="similarity">
    <text evidence="2">Belongs to the TsaE family.</text>
</comment>
<evidence type="ECO:0000256" key="1">
    <source>
        <dbReference type="ARBA" id="ARBA00004496"/>
    </source>
</evidence>
<evidence type="ECO:0000256" key="4">
    <source>
        <dbReference type="ARBA" id="ARBA00022490"/>
    </source>
</evidence>
<dbReference type="InterPro" id="IPR027417">
    <property type="entry name" value="P-loop_NTPase"/>
</dbReference>
<keyword evidence="5" id="KW-0819">tRNA processing</keyword>
<dbReference type="RefSeq" id="WP_142601288.1">
    <property type="nucleotide sequence ID" value="NZ_FXSZ01000001.1"/>
</dbReference>
<dbReference type="PANTHER" id="PTHR33540">
    <property type="entry name" value="TRNA THREONYLCARBAMOYLADENOSINE BIOSYNTHESIS PROTEIN TSAE"/>
    <property type="match status" value="1"/>
</dbReference>
<evidence type="ECO:0000256" key="5">
    <source>
        <dbReference type="ARBA" id="ARBA00022694"/>
    </source>
</evidence>
<dbReference type="NCBIfam" id="TIGR00150">
    <property type="entry name" value="T6A_YjeE"/>
    <property type="match status" value="1"/>
</dbReference>
<dbReference type="GO" id="GO:0005737">
    <property type="term" value="C:cytoplasm"/>
    <property type="evidence" value="ECO:0007669"/>
    <property type="project" value="UniProtKB-SubCell"/>
</dbReference>
<evidence type="ECO:0000313" key="11">
    <source>
        <dbReference type="EMBL" id="SMO40538.1"/>
    </source>
</evidence>
<keyword evidence="4" id="KW-0963">Cytoplasm</keyword>
<keyword evidence="7" id="KW-0547">Nucleotide-binding</keyword>
<keyword evidence="12" id="KW-1185">Reference proteome</keyword>
<evidence type="ECO:0000256" key="10">
    <source>
        <dbReference type="ARBA" id="ARBA00032441"/>
    </source>
</evidence>
<accession>A0A521B0A4</accession>
<name>A0A521B0A4_9SPHI</name>
<sequence>MTLTVNQESELLSAAEQLLTFAENERIFIFNGEMGAGKTTFIKTICKALGVKNNVSSPSFALVNEYQSSSAKIYHFDFYRLKNEVEALDMGCEEYFSSGDYCFIEWPSKIPNYLPKQLISVTIEEQTDGSRTINAERLKNGITE</sequence>
<dbReference type="PANTHER" id="PTHR33540:SF2">
    <property type="entry name" value="TRNA THREONYLCARBAMOYLADENOSINE BIOSYNTHESIS PROTEIN TSAE"/>
    <property type="match status" value="1"/>
</dbReference>
<evidence type="ECO:0000256" key="8">
    <source>
        <dbReference type="ARBA" id="ARBA00022840"/>
    </source>
</evidence>
<dbReference type="InterPro" id="IPR003442">
    <property type="entry name" value="T6A_TsaE"/>
</dbReference>
<gene>
    <name evidence="11" type="ORF">SAMN06265350_101583</name>
</gene>
<dbReference type="Proteomes" id="UP000315971">
    <property type="component" value="Unassembled WGS sequence"/>
</dbReference>
<dbReference type="Pfam" id="PF02367">
    <property type="entry name" value="TsaE"/>
    <property type="match status" value="1"/>
</dbReference>
<evidence type="ECO:0000256" key="3">
    <source>
        <dbReference type="ARBA" id="ARBA00019010"/>
    </source>
</evidence>
<protein>
    <recommendedName>
        <fullName evidence="3">tRNA threonylcarbamoyladenosine biosynthesis protein TsaE</fullName>
    </recommendedName>
    <alternativeName>
        <fullName evidence="10">t(6)A37 threonylcarbamoyladenosine biosynthesis protein TsaE</fullName>
    </alternativeName>
</protein>
<dbReference type="GO" id="GO:0002949">
    <property type="term" value="P:tRNA threonylcarbamoyladenosine modification"/>
    <property type="evidence" value="ECO:0007669"/>
    <property type="project" value="InterPro"/>
</dbReference>
<evidence type="ECO:0000256" key="6">
    <source>
        <dbReference type="ARBA" id="ARBA00022723"/>
    </source>
</evidence>
<reference evidence="11 12" key="1">
    <citation type="submission" date="2017-05" db="EMBL/GenBank/DDBJ databases">
        <authorList>
            <person name="Varghese N."/>
            <person name="Submissions S."/>
        </authorList>
    </citation>
    <scope>NUCLEOTIDE SEQUENCE [LARGE SCALE GENOMIC DNA]</scope>
    <source>
        <strain evidence="11 12">DSM 21342</strain>
    </source>
</reference>
<dbReference type="Gene3D" id="3.40.50.300">
    <property type="entry name" value="P-loop containing nucleotide triphosphate hydrolases"/>
    <property type="match status" value="1"/>
</dbReference>
<evidence type="ECO:0000256" key="2">
    <source>
        <dbReference type="ARBA" id="ARBA00007599"/>
    </source>
</evidence>